<evidence type="ECO:0000313" key="18">
    <source>
        <dbReference type="RefSeq" id="XP_025829602.1"/>
    </source>
</evidence>
<accession>A0A7F5R2J9</accession>
<comment type="function">
    <text evidence="13">ADP:ATP antiporter that mediates import of ADP into the mitochondrial matrix for ATP synthesis, and export of ATP out to fuel the cell. Cycles between the cytoplasmic-open state (c-state) and the matrix-open state (m-state): operates by the alternating access mechanism with a single substrate-binding site intermittently exposed to either the cytosolic (c-state) or matrix (m-state) side of the inner mitochondrial membrane.</text>
</comment>
<keyword evidence="8" id="KW-0999">Mitochondrion inner membrane</keyword>
<dbReference type="InterPro" id="IPR023395">
    <property type="entry name" value="MCP_dom_sf"/>
</dbReference>
<evidence type="ECO:0000256" key="4">
    <source>
        <dbReference type="ARBA" id="ARBA00022448"/>
    </source>
</evidence>
<comment type="similarity">
    <text evidence="2 15">Belongs to the mitochondrial carrier (TC 2.A.29) family.</text>
</comment>
<evidence type="ECO:0000256" key="6">
    <source>
        <dbReference type="ARBA" id="ARBA00022692"/>
    </source>
</evidence>
<dbReference type="PROSITE" id="PS50920">
    <property type="entry name" value="SOLCAR"/>
    <property type="match status" value="3"/>
</dbReference>
<evidence type="ECO:0000256" key="15">
    <source>
        <dbReference type="RuleBase" id="RU000488"/>
    </source>
</evidence>
<feature type="repeat" description="Solcar" evidence="14">
    <location>
        <begin position="216"/>
        <end position="305"/>
    </location>
</feature>
<feature type="repeat" description="Solcar" evidence="14">
    <location>
        <begin position="107"/>
        <end position="201"/>
    </location>
</feature>
<evidence type="ECO:0000313" key="17">
    <source>
        <dbReference type="Proteomes" id="UP000192223"/>
    </source>
</evidence>
<name>A0A7F5R2J9_AGRPL</name>
<keyword evidence="6 14" id="KW-0812">Transmembrane</keyword>
<dbReference type="Gene3D" id="1.50.40.10">
    <property type="entry name" value="Mitochondrial carrier domain"/>
    <property type="match status" value="1"/>
</dbReference>
<comment type="subcellular location">
    <subcellularLocation>
        <location evidence="16">Membrane</location>
        <topology evidence="16">Multi-pass membrane protein</topology>
    </subcellularLocation>
    <subcellularLocation>
        <location evidence="1">Mitochondrion inner membrane</location>
        <topology evidence="1">Multi-pass membrane protein</topology>
    </subcellularLocation>
</comment>
<dbReference type="KEGG" id="apln:108744067"/>
<keyword evidence="4 15" id="KW-0813">Transport</keyword>
<evidence type="ECO:0000256" key="14">
    <source>
        <dbReference type="PROSITE-ProRule" id="PRU00282"/>
    </source>
</evidence>
<evidence type="ECO:0000256" key="2">
    <source>
        <dbReference type="ARBA" id="ARBA00006375"/>
    </source>
</evidence>
<feature type="repeat" description="Solcar" evidence="14">
    <location>
        <begin position="6"/>
        <end position="100"/>
    </location>
</feature>
<keyword evidence="9" id="KW-1133">Transmembrane helix</keyword>
<dbReference type="GO" id="GO:0005471">
    <property type="term" value="F:ATP:ADP antiporter activity"/>
    <property type="evidence" value="ECO:0007669"/>
    <property type="project" value="UniProtKB-UniRule"/>
</dbReference>
<dbReference type="GO" id="GO:1990544">
    <property type="term" value="P:mitochondrial ATP transmembrane transport"/>
    <property type="evidence" value="ECO:0007669"/>
    <property type="project" value="InterPro"/>
</dbReference>
<evidence type="ECO:0000256" key="11">
    <source>
        <dbReference type="ARBA" id="ARBA00023136"/>
    </source>
</evidence>
<dbReference type="PANTHER" id="PTHR45635">
    <property type="entry name" value="ADP,ATP CARRIER PROTEIN 1-RELATED-RELATED"/>
    <property type="match status" value="1"/>
</dbReference>
<keyword evidence="11 14" id="KW-0472">Membrane</keyword>
<dbReference type="PRINTS" id="PR00926">
    <property type="entry name" value="MITOCARRIER"/>
</dbReference>
<dbReference type="InterPro" id="IPR002113">
    <property type="entry name" value="ADT_euk_type"/>
</dbReference>
<keyword evidence="17" id="KW-1185">Reference proteome</keyword>
<sequence>MADEIKLFLIHFAISGIAAAISKTLISPLERTKLILQNQEASHQILKSDVPKYKGIIDCLIRLPKEQGVLSYWRGNGANITRYIPLQALNFSFYNMYYDIFASYCCADLAKTFGAGALAGLSSITVVFPLDFCTTRLAVDIGSDHGTNSPKREFYGLRHCLSSVIKTDGVLGLYKGYTASAVGLTIYRSVYFGLYESYKQKFSRSYFQESKWEGSSYVAFQMLVAQVVTTIAAWVSYPFDTAGRRMMLEASKPQEYRQIKNINDSFLLIYKNEGIYGFYKGALANIMRSSGSALVLVLYDEILYHSPLRDIAADKKYQRMQKNLLSCK</sequence>
<evidence type="ECO:0000256" key="5">
    <source>
        <dbReference type="ARBA" id="ARBA00022449"/>
    </source>
</evidence>
<keyword evidence="10" id="KW-0496">Mitochondrion</keyword>
<protein>
    <recommendedName>
        <fullName evidence="16">ADP/ATP translocase</fullName>
    </recommendedName>
    <alternativeName>
        <fullName evidence="16">ADP,ATP carrier protein</fullName>
    </alternativeName>
</protein>
<evidence type="ECO:0000256" key="10">
    <source>
        <dbReference type="ARBA" id="ARBA00023128"/>
    </source>
</evidence>
<dbReference type="PANTHER" id="PTHR45635:SF14">
    <property type="entry name" value="ADP_ATP TRANSLOCASE"/>
    <property type="match status" value="1"/>
</dbReference>
<dbReference type="OrthoDB" id="270584at2759"/>
<evidence type="ECO:0000256" key="9">
    <source>
        <dbReference type="ARBA" id="ARBA00022989"/>
    </source>
</evidence>
<evidence type="ECO:0000256" key="7">
    <source>
        <dbReference type="ARBA" id="ARBA00022737"/>
    </source>
</evidence>
<evidence type="ECO:0000256" key="12">
    <source>
        <dbReference type="ARBA" id="ARBA00024143"/>
    </source>
</evidence>
<evidence type="ECO:0000256" key="1">
    <source>
        <dbReference type="ARBA" id="ARBA00004448"/>
    </source>
</evidence>
<evidence type="ECO:0000256" key="16">
    <source>
        <dbReference type="RuleBase" id="RU368008"/>
    </source>
</evidence>
<evidence type="ECO:0000256" key="8">
    <source>
        <dbReference type="ARBA" id="ARBA00022792"/>
    </source>
</evidence>
<keyword evidence="7" id="KW-0677">Repeat</keyword>
<dbReference type="InParanoid" id="A0A7F5R2J9"/>
<dbReference type="Proteomes" id="UP000192223">
    <property type="component" value="Unplaced"/>
</dbReference>
<evidence type="ECO:0000256" key="3">
    <source>
        <dbReference type="ARBA" id="ARBA00011245"/>
    </source>
</evidence>
<dbReference type="InterPro" id="IPR018108">
    <property type="entry name" value="MCP_transmembrane"/>
</dbReference>
<comment type="subunit">
    <text evidence="3 16">Monomer.</text>
</comment>
<reference evidence="18" key="1">
    <citation type="submission" date="2025-08" db="UniProtKB">
        <authorList>
            <consortium name="RefSeq"/>
        </authorList>
    </citation>
    <scope>IDENTIFICATION</scope>
    <source>
        <tissue evidence="18">Entire body</tissue>
    </source>
</reference>
<evidence type="ECO:0000256" key="13">
    <source>
        <dbReference type="ARBA" id="ARBA00045250"/>
    </source>
</evidence>
<dbReference type="GO" id="GO:0140021">
    <property type="term" value="P:mitochondrial ADP transmembrane transport"/>
    <property type="evidence" value="ECO:0007669"/>
    <property type="project" value="InterPro"/>
</dbReference>
<gene>
    <name evidence="18" type="primary">LOC108744067</name>
</gene>
<dbReference type="GO" id="GO:0005743">
    <property type="term" value="C:mitochondrial inner membrane"/>
    <property type="evidence" value="ECO:0007669"/>
    <property type="project" value="UniProtKB-SubCell"/>
</dbReference>
<proteinExistence type="inferred from homology"/>
<dbReference type="AlphaFoldDB" id="A0A7F5R2J9"/>
<dbReference type="RefSeq" id="XP_025829602.1">
    <property type="nucleotide sequence ID" value="XM_025973817.1"/>
</dbReference>
<dbReference type="SUPFAM" id="SSF103506">
    <property type="entry name" value="Mitochondrial carrier"/>
    <property type="match status" value="1"/>
</dbReference>
<comment type="catalytic activity">
    <reaction evidence="12">
        <text>ADP(in) + ATP(out) = ADP(out) + ATP(in)</text>
        <dbReference type="Rhea" id="RHEA:34999"/>
        <dbReference type="ChEBI" id="CHEBI:30616"/>
        <dbReference type="ChEBI" id="CHEBI:456216"/>
    </reaction>
    <physiologicalReaction direction="left-to-right" evidence="12">
        <dbReference type="Rhea" id="RHEA:35000"/>
    </physiologicalReaction>
</comment>
<dbReference type="Pfam" id="PF00153">
    <property type="entry name" value="Mito_carr"/>
    <property type="match status" value="3"/>
</dbReference>
<keyword evidence="5" id="KW-0050">Antiport</keyword>
<comment type="function">
    <text evidence="16">Catalyzes the exchange of ADP and ATP across the membrane.</text>
</comment>
<dbReference type="GeneID" id="108744067"/>
<organism evidence="17 18">
    <name type="scientific">Agrilus planipennis</name>
    <name type="common">Emerald ash borer</name>
    <name type="synonym">Agrilus marcopoli</name>
    <dbReference type="NCBI Taxonomy" id="224129"/>
    <lineage>
        <taxon>Eukaryota</taxon>
        <taxon>Metazoa</taxon>
        <taxon>Ecdysozoa</taxon>
        <taxon>Arthropoda</taxon>
        <taxon>Hexapoda</taxon>
        <taxon>Insecta</taxon>
        <taxon>Pterygota</taxon>
        <taxon>Neoptera</taxon>
        <taxon>Endopterygota</taxon>
        <taxon>Coleoptera</taxon>
        <taxon>Polyphaga</taxon>
        <taxon>Elateriformia</taxon>
        <taxon>Buprestoidea</taxon>
        <taxon>Buprestidae</taxon>
        <taxon>Agrilinae</taxon>
        <taxon>Agrilus</taxon>
    </lineage>
</organism>
<dbReference type="PRINTS" id="PR00927">
    <property type="entry name" value="ADPTRNSLCASE"/>
</dbReference>
<dbReference type="InterPro" id="IPR002067">
    <property type="entry name" value="MCP"/>
</dbReference>